<reference evidence="2" key="1">
    <citation type="journal article" date="2019" name="Mol. Biol. Evol.">
        <title>Blast fungal genomes show frequent chromosomal changes, gene gains and losses, and effector gene turnover.</title>
        <authorList>
            <person name="Gomez Luciano L.B."/>
            <person name="Jason Tsai I."/>
            <person name="Chuma I."/>
            <person name="Tosa Y."/>
            <person name="Chen Y.H."/>
            <person name="Li J.Y."/>
            <person name="Li M.Y."/>
            <person name="Jade Lu M.Y."/>
            <person name="Nakayashiki H."/>
            <person name="Li W.H."/>
        </authorList>
    </citation>
    <scope>NUCLEOTIDE SEQUENCE</scope>
    <source>
        <strain evidence="2">NI907</strain>
    </source>
</reference>
<keyword evidence="1" id="KW-1185">Reference proteome</keyword>
<evidence type="ECO:0000313" key="2">
    <source>
        <dbReference type="RefSeq" id="XP_030983645.1"/>
    </source>
</evidence>
<name>A0A6P8B8Y4_PYRGI</name>
<dbReference type="KEGG" id="pgri:PgNI_04890"/>
<protein>
    <submittedName>
        <fullName evidence="2">Uncharacterized protein</fullName>
    </submittedName>
</protein>
<dbReference type="Proteomes" id="UP000515153">
    <property type="component" value="Unplaced"/>
</dbReference>
<dbReference type="RefSeq" id="XP_030983645.1">
    <property type="nucleotide sequence ID" value="XM_031124931.1"/>
</dbReference>
<dbReference type="AlphaFoldDB" id="A0A6P8B8Y4"/>
<gene>
    <name evidence="2" type="ORF">PgNI_04890</name>
</gene>
<dbReference type="GeneID" id="41959840"/>
<proteinExistence type="predicted"/>
<evidence type="ECO:0000313" key="1">
    <source>
        <dbReference type="Proteomes" id="UP000515153"/>
    </source>
</evidence>
<sequence>MPGMTARQPGVNRISMGLARPQAKLADACAEGKVENDKSAAAQCSDGHLRIISILLLTLRPFSLPPPGGLTTGCNNRFRAIWTCSSGKTRSSSSGPGSRRKSRCWAELMRAKQEVKKLQFHSILATQIVFSAVGQEKTPTTAAADRAAFKKRKPCELSALPLGIRAKI</sequence>
<reference evidence="2" key="2">
    <citation type="submission" date="2019-10" db="EMBL/GenBank/DDBJ databases">
        <authorList>
            <consortium name="NCBI Genome Project"/>
        </authorList>
    </citation>
    <scope>NUCLEOTIDE SEQUENCE</scope>
    <source>
        <strain evidence="2">NI907</strain>
    </source>
</reference>
<organism evidence="1 2">
    <name type="scientific">Pyricularia grisea</name>
    <name type="common">Crabgrass-specific blast fungus</name>
    <name type="synonym">Magnaporthe grisea</name>
    <dbReference type="NCBI Taxonomy" id="148305"/>
    <lineage>
        <taxon>Eukaryota</taxon>
        <taxon>Fungi</taxon>
        <taxon>Dikarya</taxon>
        <taxon>Ascomycota</taxon>
        <taxon>Pezizomycotina</taxon>
        <taxon>Sordariomycetes</taxon>
        <taxon>Sordariomycetidae</taxon>
        <taxon>Magnaporthales</taxon>
        <taxon>Pyriculariaceae</taxon>
        <taxon>Pyricularia</taxon>
    </lineage>
</organism>
<accession>A0A6P8B8Y4</accession>
<reference evidence="2" key="3">
    <citation type="submission" date="2025-08" db="UniProtKB">
        <authorList>
            <consortium name="RefSeq"/>
        </authorList>
    </citation>
    <scope>IDENTIFICATION</scope>
    <source>
        <strain evidence="2">NI907</strain>
    </source>
</reference>